<dbReference type="EMBL" id="FOJN01000020">
    <property type="protein sequence ID" value="SFA62015.1"/>
    <property type="molecule type" value="Genomic_DNA"/>
</dbReference>
<protein>
    <submittedName>
        <fullName evidence="1">Lipase (Class 2)</fullName>
    </submittedName>
</protein>
<dbReference type="AlphaFoldDB" id="A0A1I0UDB5"/>
<evidence type="ECO:0000313" key="2">
    <source>
        <dbReference type="Proteomes" id="UP000182054"/>
    </source>
</evidence>
<dbReference type="Proteomes" id="UP000182054">
    <property type="component" value="Unassembled WGS sequence"/>
</dbReference>
<organism evidence="1 2">
    <name type="scientific">Rhodococcoides kroppenstedtii</name>
    <dbReference type="NCBI Taxonomy" id="293050"/>
    <lineage>
        <taxon>Bacteria</taxon>
        <taxon>Bacillati</taxon>
        <taxon>Actinomycetota</taxon>
        <taxon>Actinomycetes</taxon>
        <taxon>Mycobacteriales</taxon>
        <taxon>Nocardiaceae</taxon>
        <taxon>Rhodococcoides</taxon>
    </lineage>
</organism>
<reference evidence="1 2" key="1">
    <citation type="submission" date="2016-10" db="EMBL/GenBank/DDBJ databases">
        <authorList>
            <person name="de Groot N.N."/>
        </authorList>
    </citation>
    <scope>NUCLEOTIDE SEQUENCE [LARGE SCALE GENOMIC DNA]</scope>
    <source>
        <strain evidence="1 2">DSM 44908</strain>
    </source>
</reference>
<dbReference type="SUPFAM" id="SSF53474">
    <property type="entry name" value="alpha/beta-Hydrolases"/>
    <property type="match status" value="1"/>
</dbReference>
<sequence length="306" mass="32565">MTSTPTPGNGTGKSPIAVVAAAVGAMIGTIRHARAQPKRVDDMAGVNDFRRRSVRRRPVVLVHGTWCSAYDTWHTMAPALVERGYPVFALDYGHRRGYDTTNVFNMVGGADIAESARELAGFVERVVAVTGSETVDLVGHSQGGTVAHQYLKFNGGSNANDPTRNRVRSLVTLGATNHGTTYGNKQIVGAVVEKLGFPVVGTTDATVGPSYAQQLFGSPFIAALNEHGDTVPGVRYTVVATKFDTVSTPPKATFLEPGEGAVVTNLWLQDVAPDSTAGHMELTTDRAAVDLVLNALDESRDRPQLH</sequence>
<proteinExistence type="predicted"/>
<dbReference type="Pfam" id="PF01674">
    <property type="entry name" value="Lipase_2"/>
    <property type="match status" value="1"/>
</dbReference>
<dbReference type="GO" id="GO:0016298">
    <property type="term" value="F:lipase activity"/>
    <property type="evidence" value="ECO:0007669"/>
    <property type="project" value="TreeGrafter"/>
</dbReference>
<dbReference type="Gene3D" id="3.40.50.1820">
    <property type="entry name" value="alpha/beta hydrolase"/>
    <property type="match status" value="1"/>
</dbReference>
<dbReference type="InterPro" id="IPR002918">
    <property type="entry name" value="Lipase_EstA/Esterase_EstB"/>
</dbReference>
<accession>A0A1I0UDB5</accession>
<dbReference type="GO" id="GO:0016042">
    <property type="term" value="P:lipid catabolic process"/>
    <property type="evidence" value="ECO:0007669"/>
    <property type="project" value="InterPro"/>
</dbReference>
<gene>
    <name evidence="1" type="ORF">SAMN05444374_12052</name>
</gene>
<evidence type="ECO:0000313" key="1">
    <source>
        <dbReference type="EMBL" id="SFA62015.1"/>
    </source>
</evidence>
<dbReference type="PANTHER" id="PTHR32015">
    <property type="entry name" value="FASTING INDUCED LIPASE"/>
    <property type="match status" value="1"/>
</dbReference>
<name>A0A1I0UDB5_9NOCA</name>
<dbReference type="InterPro" id="IPR029058">
    <property type="entry name" value="AB_hydrolase_fold"/>
</dbReference>
<dbReference type="OrthoDB" id="8871309at2"/>
<dbReference type="PANTHER" id="PTHR32015:SF1">
    <property type="entry name" value="LIPASE"/>
    <property type="match status" value="1"/>
</dbReference>